<reference evidence="1 2" key="1">
    <citation type="submission" date="2024-08" db="EMBL/GenBank/DDBJ databases">
        <title>Genome sequence of Streptomyces aureus CACIA-1.46HGO.</title>
        <authorList>
            <person name="Evangelista-Martinez Z."/>
        </authorList>
    </citation>
    <scope>NUCLEOTIDE SEQUENCE [LARGE SCALE GENOMIC DNA]</scope>
    <source>
        <strain evidence="1 2">CACIA-1.46HGO</strain>
    </source>
</reference>
<proteinExistence type="predicted"/>
<keyword evidence="2" id="KW-1185">Reference proteome</keyword>
<protein>
    <submittedName>
        <fullName evidence="1">DUF6300 family protein</fullName>
    </submittedName>
</protein>
<dbReference type="Pfam" id="PF19817">
    <property type="entry name" value="DUF6300"/>
    <property type="match status" value="1"/>
</dbReference>
<gene>
    <name evidence="1" type="ORF">ACEG43_30165</name>
</gene>
<name>A0ABV4ST01_9ACTN</name>
<evidence type="ECO:0000313" key="1">
    <source>
        <dbReference type="EMBL" id="MFA3840404.1"/>
    </source>
</evidence>
<sequence>MTEPVDENDVVIQLDDVDACPACGERRVLKARFVHTWKNMQGKAMSGLREAALCPECDRGTPAADELLALFAVDEKLGINNIETFGALVAAWVESVRHQKADETLLTEEHEEWSGEL</sequence>
<accession>A0ABV4ST01</accession>
<comment type="caution">
    <text evidence="1">The sequence shown here is derived from an EMBL/GenBank/DDBJ whole genome shotgun (WGS) entry which is preliminary data.</text>
</comment>
<dbReference type="RefSeq" id="WP_372564944.1">
    <property type="nucleotide sequence ID" value="NZ_JBGOSP010000017.1"/>
</dbReference>
<dbReference type="EMBL" id="JBGOSP010000017">
    <property type="protein sequence ID" value="MFA3840404.1"/>
    <property type="molecule type" value="Genomic_DNA"/>
</dbReference>
<organism evidence="1 2">
    <name type="scientific">Streptomyces aureus</name>
    <dbReference type="NCBI Taxonomy" id="193461"/>
    <lineage>
        <taxon>Bacteria</taxon>
        <taxon>Bacillati</taxon>
        <taxon>Actinomycetota</taxon>
        <taxon>Actinomycetes</taxon>
        <taxon>Kitasatosporales</taxon>
        <taxon>Streptomycetaceae</taxon>
        <taxon>Streptomyces</taxon>
    </lineage>
</organism>
<dbReference type="InterPro" id="IPR046267">
    <property type="entry name" value="DUF6300"/>
</dbReference>
<dbReference type="Proteomes" id="UP001571476">
    <property type="component" value="Unassembled WGS sequence"/>
</dbReference>
<evidence type="ECO:0000313" key="2">
    <source>
        <dbReference type="Proteomes" id="UP001571476"/>
    </source>
</evidence>